<dbReference type="InterPro" id="IPR036412">
    <property type="entry name" value="HAD-like_sf"/>
</dbReference>
<dbReference type="Gene3D" id="3.40.50.1000">
    <property type="entry name" value="HAD superfamily/HAD-like"/>
    <property type="match status" value="1"/>
</dbReference>
<dbReference type="GO" id="GO:0005829">
    <property type="term" value="C:cytosol"/>
    <property type="evidence" value="ECO:0007669"/>
    <property type="project" value="TreeGrafter"/>
</dbReference>
<dbReference type="SFLD" id="SFLDG01135">
    <property type="entry name" value="C1.5.6:_HAD__Beta-PGM__Phospha"/>
    <property type="match status" value="1"/>
</dbReference>
<dbReference type="SFLD" id="SFLDS00003">
    <property type="entry name" value="Haloacid_Dehalogenase"/>
    <property type="match status" value="1"/>
</dbReference>
<accession>A0A6G5QMH2</accession>
<dbReference type="Gene3D" id="1.10.150.240">
    <property type="entry name" value="Putative phosphatase, domain 2"/>
    <property type="match status" value="1"/>
</dbReference>
<dbReference type="InterPro" id="IPR041492">
    <property type="entry name" value="HAD_2"/>
</dbReference>
<dbReference type="Pfam" id="PF13419">
    <property type="entry name" value="HAD_2"/>
    <property type="match status" value="1"/>
</dbReference>
<organism evidence="5 6">
    <name type="scientific">Campylobacter rectus</name>
    <name type="common">Wolinella recta</name>
    <dbReference type="NCBI Taxonomy" id="203"/>
    <lineage>
        <taxon>Bacteria</taxon>
        <taxon>Pseudomonadati</taxon>
        <taxon>Campylobacterota</taxon>
        <taxon>Epsilonproteobacteria</taxon>
        <taxon>Campylobacterales</taxon>
        <taxon>Campylobacteraceae</taxon>
        <taxon>Campylobacter</taxon>
    </lineage>
</organism>
<dbReference type="InterPro" id="IPR050155">
    <property type="entry name" value="HAD-like_hydrolase_sf"/>
</dbReference>
<dbReference type="Proteomes" id="UP000502377">
    <property type="component" value="Chromosome"/>
</dbReference>
<comment type="pathway">
    <text evidence="2">Organic acid metabolism; glycolate biosynthesis; glycolate from 2-phosphoglycolate: step 1/1.</text>
</comment>
<comment type="catalytic activity">
    <reaction evidence="1">
        <text>2-phosphoglycolate + H2O = glycolate + phosphate</text>
        <dbReference type="Rhea" id="RHEA:14369"/>
        <dbReference type="ChEBI" id="CHEBI:15377"/>
        <dbReference type="ChEBI" id="CHEBI:29805"/>
        <dbReference type="ChEBI" id="CHEBI:43474"/>
        <dbReference type="ChEBI" id="CHEBI:58033"/>
        <dbReference type="EC" id="3.1.3.18"/>
    </reaction>
</comment>
<reference evidence="5 6" key="1">
    <citation type="submission" date="2016-07" db="EMBL/GenBank/DDBJ databases">
        <title>Comparative genomics of the Campylobacter concisus group.</title>
        <authorList>
            <person name="Miller W.G."/>
            <person name="Yee E."/>
            <person name="Chapman M.H."/>
            <person name="Huynh S."/>
            <person name="Bono J.L."/>
            <person name="On S.L.W."/>
            <person name="StLeger J."/>
            <person name="Foster G."/>
            <person name="Parker C.T."/>
        </authorList>
    </citation>
    <scope>NUCLEOTIDE SEQUENCE [LARGE SCALE GENOMIC DNA]</scope>
    <source>
        <strain evidence="5 6">ATCC 33238</strain>
    </source>
</reference>
<evidence type="ECO:0000256" key="4">
    <source>
        <dbReference type="ARBA" id="ARBA00013078"/>
    </source>
</evidence>
<dbReference type="KEGG" id="crx:CRECT_1008"/>
<protein>
    <recommendedName>
        <fullName evidence="4">phosphoglycolate phosphatase</fullName>
        <ecNumber evidence="4">3.1.3.18</ecNumber>
    </recommendedName>
</protein>
<comment type="similarity">
    <text evidence="3">Belongs to the HAD-like hydrolase superfamily. CbbY/CbbZ/Gph/YieH family.</text>
</comment>
<dbReference type="GO" id="GO:0006281">
    <property type="term" value="P:DNA repair"/>
    <property type="evidence" value="ECO:0007669"/>
    <property type="project" value="TreeGrafter"/>
</dbReference>
<dbReference type="EC" id="3.1.3.18" evidence="4"/>
<dbReference type="AlphaFoldDB" id="A0A6G5QMH2"/>
<evidence type="ECO:0000256" key="3">
    <source>
        <dbReference type="ARBA" id="ARBA00006171"/>
    </source>
</evidence>
<name>A0A6G5QMH2_CAMRE</name>
<evidence type="ECO:0000313" key="6">
    <source>
        <dbReference type="Proteomes" id="UP000502377"/>
    </source>
</evidence>
<proteinExistence type="inferred from homology"/>
<dbReference type="InterPro" id="IPR006439">
    <property type="entry name" value="HAD-SF_hydro_IA"/>
</dbReference>
<dbReference type="PANTHER" id="PTHR43434:SF1">
    <property type="entry name" value="PHOSPHOGLYCOLATE PHOSPHATASE"/>
    <property type="match status" value="1"/>
</dbReference>
<sequence length="207" mass="22995">MKCVIFDMDGTLIDSAKAICETVNEVRRELGLEGDLAAEFIVKAINEPGRNLGLDFYGIDKPDMKLRDNFEAKFKKNYREYAAAYEGARELLAGLKEAGHFVALASNAPRYTLDEILQKSGIFKFFDLIVGADENIPQKPDPAMLNLILKSGEFDKAIFVGDSKKDELAARNADMKYLNVCWGFGSESPSCDNVFTVAEAALYIEKL</sequence>
<dbReference type="InterPro" id="IPR023214">
    <property type="entry name" value="HAD_sf"/>
</dbReference>
<dbReference type="EMBL" id="CP012543">
    <property type="protein sequence ID" value="QCD46676.1"/>
    <property type="molecule type" value="Genomic_DNA"/>
</dbReference>
<dbReference type="GO" id="GO:0008967">
    <property type="term" value="F:phosphoglycolate phosphatase activity"/>
    <property type="evidence" value="ECO:0007669"/>
    <property type="project" value="UniProtKB-EC"/>
</dbReference>
<dbReference type="NCBIfam" id="TIGR01549">
    <property type="entry name" value="HAD-SF-IA-v1"/>
    <property type="match status" value="1"/>
</dbReference>
<gene>
    <name evidence="5" type="ORF">CRECT_1008</name>
</gene>
<evidence type="ECO:0000256" key="2">
    <source>
        <dbReference type="ARBA" id="ARBA00004818"/>
    </source>
</evidence>
<dbReference type="SUPFAM" id="SSF56784">
    <property type="entry name" value="HAD-like"/>
    <property type="match status" value="1"/>
</dbReference>
<evidence type="ECO:0000256" key="1">
    <source>
        <dbReference type="ARBA" id="ARBA00000830"/>
    </source>
</evidence>
<dbReference type="SFLD" id="SFLDG01129">
    <property type="entry name" value="C1.5:_HAD__Beta-PGM__Phosphata"/>
    <property type="match status" value="1"/>
</dbReference>
<dbReference type="PANTHER" id="PTHR43434">
    <property type="entry name" value="PHOSPHOGLYCOLATE PHOSPHATASE"/>
    <property type="match status" value="1"/>
</dbReference>
<evidence type="ECO:0000313" key="5">
    <source>
        <dbReference type="EMBL" id="QCD46676.1"/>
    </source>
</evidence>
<dbReference type="InterPro" id="IPR023198">
    <property type="entry name" value="PGP-like_dom2"/>
</dbReference>
<dbReference type="RefSeq" id="WP_002945716.1">
    <property type="nucleotide sequence ID" value="NZ_CP012543.1"/>
</dbReference>